<dbReference type="EMBL" id="SZYD01000005">
    <property type="protein sequence ID" value="KAD6119981.1"/>
    <property type="molecule type" value="Genomic_DNA"/>
</dbReference>
<feature type="compositionally biased region" description="Basic and acidic residues" evidence="1">
    <location>
        <begin position="1"/>
        <end position="24"/>
    </location>
</feature>
<organism evidence="3 4">
    <name type="scientific">Mikania micrantha</name>
    <name type="common">bitter vine</name>
    <dbReference type="NCBI Taxonomy" id="192012"/>
    <lineage>
        <taxon>Eukaryota</taxon>
        <taxon>Viridiplantae</taxon>
        <taxon>Streptophyta</taxon>
        <taxon>Embryophyta</taxon>
        <taxon>Tracheophyta</taxon>
        <taxon>Spermatophyta</taxon>
        <taxon>Magnoliopsida</taxon>
        <taxon>eudicotyledons</taxon>
        <taxon>Gunneridae</taxon>
        <taxon>Pentapetalae</taxon>
        <taxon>asterids</taxon>
        <taxon>campanulids</taxon>
        <taxon>Asterales</taxon>
        <taxon>Asteraceae</taxon>
        <taxon>Asteroideae</taxon>
        <taxon>Heliantheae alliance</taxon>
        <taxon>Eupatorieae</taxon>
        <taxon>Mikania</taxon>
    </lineage>
</organism>
<evidence type="ECO:0000313" key="3">
    <source>
        <dbReference type="EMBL" id="KAD6119981.1"/>
    </source>
</evidence>
<dbReference type="OrthoDB" id="1899142at2759"/>
<feature type="compositionally biased region" description="Basic and acidic residues" evidence="1">
    <location>
        <begin position="44"/>
        <end position="63"/>
    </location>
</feature>
<name>A0A5N6PCT3_9ASTR</name>
<dbReference type="Proteomes" id="UP000326396">
    <property type="component" value="Linkage Group LG13"/>
</dbReference>
<dbReference type="AlphaFoldDB" id="A0A5N6PCT3"/>
<keyword evidence="2" id="KW-0812">Transmembrane</keyword>
<evidence type="ECO:0000256" key="2">
    <source>
        <dbReference type="SAM" id="Phobius"/>
    </source>
</evidence>
<sequence length="169" mass="19223">MVKDTDAIVDIESNRSECEEDPRTEQNSYSDDDRNDTESLINNKFDEERRENMTKTQLKEKQKMKNSKKAPKPPRPRRGPTLSTSDLRLVKEISELVIKKRARIERLKLLRKLRSAQAPSSSSSSSNISLLAMMITLLCLIVIMLQGFGSRTAGLVSGHFDSRLTELNK</sequence>
<feature type="compositionally biased region" description="Basic residues" evidence="1">
    <location>
        <begin position="64"/>
        <end position="78"/>
    </location>
</feature>
<reference evidence="3 4" key="1">
    <citation type="submission" date="2019-05" db="EMBL/GenBank/DDBJ databases">
        <title>Mikania micrantha, genome provides insights into the molecular mechanism of rapid growth.</title>
        <authorList>
            <person name="Liu B."/>
        </authorList>
    </citation>
    <scope>NUCLEOTIDE SEQUENCE [LARGE SCALE GENOMIC DNA]</scope>
    <source>
        <strain evidence="3">NLD-2019</strain>
        <tissue evidence="3">Leaf</tissue>
    </source>
</reference>
<protein>
    <submittedName>
        <fullName evidence="3">Uncharacterized protein</fullName>
    </submittedName>
</protein>
<keyword evidence="2" id="KW-0472">Membrane</keyword>
<gene>
    <name evidence="3" type="ORF">E3N88_11252</name>
</gene>
<evidence type="ECO:0000313" key="4">
    <source>
        <dbReference type="Proteomes" id="UP000326396"/>
    </source>
</evidence>
<dbReference type="PANTHER" id="PTHR34188:SF11">
    <property type="entry name" value="TRANSMEMBRANE PROTEIN"/>
    <property type="match status" value="1"/>
</dbReference>
<keyword evidence="2" id="KW-1133">Transmembrane helix</keyword>
<comment type="caution">
    <text evidence="3">The sequence shown here is derived from an EMBL/GenBank/DDBJ whole genome shotgun (WGS) entry which is preliminary data.</text>
</comment>
<feature type="transmembrane region" description="Helical" evidence="2">
    <location>
        <begin position="128"/>
        <end position="148"/>
    </location>
</feature>
<proteinExistence type="predicted"/>
<feature type="region of interest" description="Disordered" evidence="1">
    <location>
        <begin position="1"/>
        <end position="86"/>
    </location>
</feature>
<accession>A0A5N6PCT3</accession>
<dbReference type="PANTHER" id="PTHR34188">
    <property type="entry name" value="OS01G0299500 PROTEIN"/>
    <property type="match status" value="1"/>
</dbReference>
<evidence type="ECO:0000256" key="1">
    <source>
        <dbReference type="SAM" id="MobiDB-lite"/>
    </source>
</evidence>
<keyword evidence="4" id="KW-1185">Reference proteome</keyword>